<reference evidence="1" key="2">
    <citation type="submission" date="2020-11" db="EMBL/GenBank/DDBJ databases">
        <authorList>
            <person name="McCartney M.A."/>
            <person name="Auch B."/>
            <person name="Kono T."/>
            <person name="Mallez S."/>
            <person name="Becker A."/>
            <person name="Gohl D.M."/>
            <person name="Silverstein K.A.T."/>
            <person name="Koren S."/>
            <person name="Bechman K.B."/>
            <person name="Herman A."/>
            <person name="Abrahante J.E."/>
            <person name="Garbe J."/>
        </authorList>
    </citation>
    <scope>NUCLEOTIDE SEQUENCE</scope>
    <source>
        <strain evidence="1">Duluth1</strain>
        <tissue evidence="1">Whole animal</tissue>
    </source>
</reference>
<proteinExistence type="predicted"/>
<protein>
    <submittedName>
        <fullName evidence="1">Uncharacterized protein</fullName>
    </submittedName>
</protein>
<evidence type="ECO:0000313" key="1">
    <source>
        <dbReference type="EMBL" id="KAH3832747.1"/>
    </source>
</evidence>
<organism evidence="1 2">
    <name type="scientific">Dreissena polymorpha</name>
    <name type="common">Zebra mussel</name>
    <name type="synonym">Mytilus polymorpha</name>
    <dbReference type="NCBI Taxonomy" id="45954"/>
    <lineage>
        <taxon>Eukaryota</taxon>
        <taxon>Metazoa</taxon>
        <taxon>Spiralia</taxon>
        <taxon>Lophotrochozoa</taxon>
        <taxon>Mollusca</taxon>
        <taxon>Bivalvia</taxon>
        <taxon>Autobranchia</taxon>
        <taxon>Heteroconchia</taxon>
        <taxon>Euheterodonta</taxon>
        <taxon>Imparidentia</taxon>
        <taxon>Neoheterodontei</taxon>
        <taxon>Myida</taxon>
        <taxon>Dreissenoidea</taxon>
        <taxon>Dreissenidae</taxon>
        <taxon>Dreissena</taxon>
    </lineage>
</organism>
<reference evidence="1" key="1">
    <citation type="journal article" date="2019" name="bioRxiv">
        <title>The Genome of the Zebra Mussel, Dreissena polymorpha: A Resource for Invasive Species Research.</title>
        <authorList>
            <person name="McCartney M.A."/>
            <person name="Auch B."/>
            <person name="Kono T."/>
            <person name="Mallez S."/>
            <person name="Zhang Y."/>
            <person name="Obille A."/>
            <person name="Becker A."/>
            <person name="Abrahante J.E."/>
            <person name="Garbe J."/>
            <person name="Badalamenti J.P."/>
            <person name="Herman A."/>
            <person name="Mangelson H."/>
            <person name="Liachko I."/>
            <person name="Sullivan S."/>
            <person name="Sone E.D."/>
            <person name="Koren S."/>
            <person name="Silverstein K.A.T."/>
            <person name="Beckman K.B."/>
            <person name="Gohl D.M."/>
        </authorList>
    </citation>
    <scope>NUCLEOTIDE SEQUENCE</scope>
    <source>
        <strain evidence="1">Duluth1</strain>
        <tissue evidence="1">Whole animal</tissue>
    </source>
</reference>
<evidence type="ECO:0000313" key="2">
    <source>
        <dbReference type="Proteomes" id="UP000828390"/>
    </source>
</evidence>
<name>A0A9D4K490_DREPO</name>
<keyword evidence="2" id="KW-1185">Reference proteome</keyword>
<dbReference type="Proteomes" id="UP000828390">
    <property type="component" value="Unassembled WGS sequence"/>
</dbReference>
<gene>
    <name evidence="1" type="ORF">DPMN_106041</name>
</gene>
<sequence length="97" mass="10355">MVACIKTDLVYVNLGDRGIAVSNADRFTSPSVYKADRNAVVPQMESGAHSVKTATHLVATEQAVKMSTNAATVLKDVVMAVKIRLGPIDVHAPTDIY</sequence>
<accession>A0A9D4K490</accession>
<comment type="caution">
    <text evidence="1">The sequence shown here is derived from an EMBL/GenBank/DDBJ whole genome shotgun (WGS) entry which is preliminary data.</text>
</comment>
<dbReference type="EMBL" id="JAIWYP010000004">
    <property type="protein sequence ID" value="KAH3832747.1"/>
    <property type="molecule type" value="Genomic_DNA"/>
</dbReference>
<dbReference type="AlphaFoldDB" id="A0A9D4K490"/>